<feature type="non-terminal residue" evidence="2">
    <location>
        <position position="1"/>
    </location>
</feature>
<gene>
    <name evidence="2" type="ORF">TSPGSL018_21550</name>
</gene>
<name>A0A061QXR2_9CHLO</name>
<sequence length="81" mass="8617">PLPLPFMMIRSAIAVSATNPFAPSPGGLCHCCHFSLSPPLPPYLLFGPPFLSWARVEGGGDRGPDGRGRMQRISDRPTEGG</sequence>
<proteinExistence type="predicted"/>
<organism evidence="2">
    <name type="scientific">Tetraselmis sp. GSL018</name>
    <dbReference type="NCBI Taxonomy" id="582737"/>
    <lineage>
        <taxon>Eukaryota</taxon>
        <taxon>Viridiplantae</taxon>
        <taxon>Chlorophyta</taxon>
        <taxon>core chlorophytes</taxon>
        <taxon>Chlorodendrophyceae</taxon>
        <taxon>Chlorodendrales</taxon>
        <taxon>Chlorodendraceae</taxon>
        <taxon>Tetraselmis</taxon>
    </lineage>
</organism>
<protein>
    <submittedName>
        <fullName evidence="2">Uncharacterized protein</fullName>
    </submittedName>
</protein>
<dbReference type="EMBL" id="GBEZ01023837">
    <property type="protein sequence ID" value="JAC63086.1"/>
    <property type="molecule type" value="Transcribed_RNA"/>
</dbReference>
<feature type="non-terminal residue" evidence="2">
    <location>
        <position position="81"/>
    </location>
</feature>
<reference evidence="2" key="1">
    <citation type="submission" date="2014-05" db="EMBL/GenBank/DDBJ databases">
        <title>The transcriptome of the halophilic microalga Tetraselmis sp. GSL018 isolated from the Great Salt Lake, Utah.</title>
        <authorList>
            <person name="Jinkerson R.E."/>
            <person name="D'Adamo S."/>
            <person name="Posewitz M.C."/>
        </authorList>
    </citation>
    <scope>NUCLEOTIDE SEQUENCE</scope>
    <source>
        <strain evidence="2">GSL018</strain>
    </source>
</reference>
<feature type="compositionally biased region" description="Basic and acidic residues" evidence="1">
    <location>
        <begin position="58"/>
        <end position="81"/>
    </location>
</feature>
<feature type="region of interest" description="Disordered" evidence="1">
    <location>
        <begin position="57"/>
        <end position="81"/>
    </location>
</feature>
<accession>A0A061QXR2</accession>
<dbReference type="AlphaFoldDB" id="A0A061QXR2"/>
<evidence type="ECO:0000313" key="2">
    <source>
        <dbReference type="EMBL" id="JAC63086.1"/>
    </source>
</evidence>
<evidence type="ECO:0000256" key="1">
    <source>
        <dbReference type="SAM" id="MobiDB-lite"/>
    </source>
</evidence>